<accession>A0AAW2YL47</accession>
<feature type="region of interest" description="Disordered" evidence="1">
    <location>
        <begin position="1"/>
        <end position="22"/>
    </location>
</feature>
<dbReference type="Proteomes" id="UP001431209">
    <property type="component" value="Unassembled WGS sequence"/>
</dbReference>
<reference evidence="2 3" key="1">
    <citation type="submission" date="2024-03" db="EMBL/GenBank/DDBJ databases">
        <title>The Acrasis kona genome and developmental transcriptomes reveal deep origins of eukaryotic multicellular pathways.</title>
        <authorList>
            <person name="Sheikh S."/>
            <person name="Fu C.-J."/>
            <person name="Brown M.W."/>
            <person name="Baldauf S.L."/>
        </authorList>
    </citation>
    <scope>NUCLEOTIDE SEQUENCE [LARGE SCALE GENOMIC DNA]</scope>
    <source>
        <strain evidence="2 3">ATCC MYA-3509</strain>
    </source>
</reference>
<evidence type="ECO:0000313" key="3">
    <source>
        <dbReference type="Proteomes" id="UP001431209"/>
    </source>
</evidence>
<comment type="caution">
    <text evidence="2">The sequence shown here is derived from an EMBL/GenBank/DDBJ whole genome shotgun (WGS) entry which is preliminary data.</text>
</comment>
<organism evidence="2 3">
    <name type="scientific">Acrasis kona</name>
    <dbReference type="NCBI Taxonomy" id="1008807"/>
    <lineage>
        <taxon>Eukaryota</taxon>
        <taxon>Discoba</taxon>
        <taxon>Heterolobosea</taxon>
        <taxon>Tetramitia</taxon>
        <taxon>Eutetramitia</taxon>
        <taxon>Acrasidae</taxon>
        <taxon>Acrasis</taxon>
    </lineage>
</organism>
<dbReference type="AlphaFoldDB" id="A0AAW2YL47"/>
<feature type="compositionally biased region" description="Polar residues" evidence="1">
    <location>
        <begin position="7"/>
        <end position="22"/>
    </location>
</feature>
<keyword evidence="3" id="KW-1185">Reference proteome</keyword>
<dbReference type="EMBL" id="JAOPGA020000299">
    <property type="protein sequence ID" value="KAL0478053.1"/>
    <property type="molecule type" value="Genomic_DNA"/>
</dbReference>
<evidence type="ECO:0000313" key="2">
    <source>
        <dbReference type="EMBL" id="KAL0478053.1"/>
    </source>
</evidence>
<name>A0AAW2YL47_9EUKA</name>
<proteinExistence type="predicted"/>
<sequence>MKDYNGEFTSKNNQIESNPSQTFRRTRLDPKTKAVYILEQSQDESLLYARTARLPKIGEPVIHITTDQKKIKRARVCELFSNGKVSIMYESFEERPVPVNQITWNAKGYWVFDESDLSPNTTNVHKKPAPTSTVFYSCSRKPQSVRSSEVALFTNNESWSSDFLMATDDAVNEKLVHRVGQQQQQQPKWTKLNENIPFRIFQMEEEFVIQPPKMHVPPVIPSLASASHQLVFTNTNKNGLAKFQSPPQHTFLTTIPDDEIVNNIPFNQSNEDKTLIDDAQSTMLTQGGMNVSVPTMLIPVKTRSSSAGRNKFKKKSLAKQWSIIPGKSKFVVHNPLENHPYTTNILKKETASKTIHEPLYTKSFSDQSPSLSIDKKSLVEHNILAGSASTGILPVSFPKLRSDRHLEPPVVRTLSTSLEIKSTRRK</sequence>
<evidence type="ECO:0000256" key="1">
    <source>
        <dbReference type="SAM" id="MobiDB-lite"/>
    </source>
</evidence>
<gene>
    <name evidence="2" type="ORF">AKO1_005415</name>
</gene>
<protein>
    <submittedName>
        <fullName evidence="2">Uncharacterized protein</fullName>
    </submittedName>
</protein>